<evidence type="ECO:0000313" key="3">
    <source>
        <dbReference type="EMBL" id="KAJ5731997.1"/>
    </source>
</evidence>
<name>A0AAD6HQ97_9EURO</name>
<organism evidence="3 4">
    <name type="scientific">Penicillium malachiteum</name>
    <dbReference type="NCBI Taxonomy" id="1324776"/>
    <lineage>
        <taxon>Eukaryota</taxon>
        <taxon>Fungi</taxon>
        <taxon>Dikarya</taxon>
        <taxon>Ascomycota</taxon>
        <taxon>Pezizomycotina</taxon>
        <taxon>Eurotiomycetes</taxon>
        <taxon>Eurotiomycetidae</taxon>
        <taxon>Eurotiales</taxon>
        <taxon>Aspergillaceae</taxon>
        <taxon>Penicillium</taxon>
    </lineage>
</organism>
<reference evidence="3" key="2">
    <citation type="submission" date="2023-01" db="EMBL/GenBank/DDBJ databases">
        <authorList>
            <person name="Petersen C."/>
        </authorList>
    </citation>
    <scope>NUCLEOTIDE SEQUENCE</scope>
    <source>
        <strain evidence="3">IBT 17514</strain>
    </source>
</reference>
<feature type="transmembrane region" description="Helical" evidence="2">
    <location>
        <begin position="51"/>
        <end position="69"/>
    </location>
</feature>
<dbReference type="AlphaFoldDB" id="A0AAD6HQ97"/>
<reference evidence="3" key="1">
    <citation type="journal article" date="2023" name="IMA Fungus">
        <title>Comparative genomic study of the Penicillium genus elucidates a diverse pangenome and 15 lateral gene transfer events.</title>
        <authorList>
            <person name="Petersen C."/>
            <person name="Sorensen T."/>
            <person name="Nielsen M.R."/>
            <person name="Sondergaard T.E."/>
            <person name="Sorensen J.L."/>
            <person name="Fitzpatrick D.A."/>
            <person name="Frisvad J.C."/>
            <person name="Nielsen K.L."/>
        </authorList>
    </citation>
    <scope>NUCLEOTIDE SEQUENCE</scope>
    <source>
        <strain evidence="3">IBT 17514</strain>
    </source>
</reference>
<evidence type="ECO:0000256" key="1">
    <source>
        <dbReference type="SAM" id="MobiDB-lite"/>
    </source>
</evidence>
<keyword evidence="2" id="KW-0812">Transmembrane</keyword>
<dbReference type="Proteomes" id="UP001215712">
    <property type="component" value="Unassembled WGS sequence"/>
</dbReference>
<proteinExistence type="predicted"/>
<evidence type="ECO:0000313" key="4">
    <source>
        <dbReference type="Proteomes" id="UP001215712"/>
    </source>
</evidence>
<keyword evidence="2" id="KW-1133">Transmembrane helix</keyword>
<gene>
    <name evidence="3" type="ORF">N7493_003478</name>
</gene>
<comment type="caution">
    <text evidence="3">The sequence shown here is derived from an EMBL/GenBank/DDBJ whole genome shotgun (WGS) entry which is preliminary data.</text>
</comment>
<feature type="region of interest" description="Disordered" evidence="1">
    <location>
        <begin position="25"/>
        <end position="45"/>
    </location>
</feature>
<evidence type="ECO:0000256" key="2">
    <source>
        <dbReference type="SAM" id="Phobius"/>
    </source>
</evidence>
<dbReference type="EMBL" id="JAQJAN010000004">
    <property type="protein sequence ID" value="KAJ5731997.1"/>
    <property type="molecule type" value="Genomic_DNA"/>
</dbReference>
<accession>A0AAD6HQ97</accession>
<sequence>MSFFSATRQVTGVLSKPQFLSIARSSGPHRLYSTPRPPNNAPHTQRSQFKILPIIAILALGSGSYVLLVKSRTGQNPRPN</sequence>
<protein>
    <submittedName>
        <fullName evidence="3">Uncharacterized protein</fullName>
    </submittedName>
</protein>
<keyword evidence="2" id="KW-0472">Membrane</keyword>
<keyword evidence="4" id="KW-1185">Reference proteome</keyword>